<evidence type="ECO:0000313" key="2">
    <source>
        <dbReference type="EMBL" id="CAB3717355.1"/>
    </source>
</evidence>
<proteinExistence type="predicted"/>
<keyword evidence="1" id="KW-0812">Transmembrane</keyword>
<accession>A0A6S7AB47</accession>
<feature type="transmembrane region" description="Helical" evidence="1">
    <location>
        <begin position="227"/>
        <end position="251"/>
    </location>
</feature>
<feature type="transmembrane region" description="Helical" evidence="1">
    <location>
        <begin position="195"/>
        <end position="215"/>
    </location>
</feature>
<dbReference type="EMBL" id="CADIJQ010000005">
    <property type="protein sequence ID" value="CAB3717355.1"/>
    <property type="molecule type" value="Genomic_DNA"/>
</dbReference>
<organism evidence="2 3">
    <name type="scientific">Achromobacter kerstersii</name>
    <dbReference type="NCBI Taxonomy" id="1353890"/>
    <lineage>
        <taxon>Bacteria</taxon>
        <taxon>Pseudomonadati</taxon>
        <taxon>Pseudomonadota</taxon>
        <taxon>Betaproteobacteria</taxon>
        <taxon>Burkholderiales</taxon>
        <taxon>Alcaligenaceae</taxon>
        <taxon>Achromobacter</taxon>
    </lineage>
</organism>
<feature type="transmembrane region" description="Helical" evidence="1">
    <location>
        <begin position="97"/>
        <end position="116"/>
    </location>
</feature>
<feature type="transmembrane region" description="Helical" evidence="1">
    <location>
        <begin position="56"/>
        <end position="76"/>
    </location>
</feature>
<sequence>MSIKLGAGRLVAATASVLRRQGRAMLAAAPWSLAAFTLTLPFALTFSRLNQPSDLLWAALALINLIAFARMTYAWHRIAAAGEASRLPAARGGSGEARYLVLLSAIAIVITALARATGDLPYAVYMLLDAPSDGRFYAALLAALAVIWLPVLYALAVYGVSLSRAAVTGEYGLGGIRADEAGTGGVRAPMHYPRWPLMVCLLALIAMTSFAAINLEPLTYGAFETEHWPMAALSVLLCVPIMFVVTAMYAVAYRDSVGEAHEGT</sequence>
<dbReference type="RefSeq" id="WP_254600623.1">
    <property type="nucleotide sequence ID" value="NZ_CADIJQ010000005.1"/>
</dbReference>
<reference evidence="2 3" key="1">
    <citation type="submission" date="2020-04" db="EMBL/GenBank/DDBJ databases">
        <authorList>
            <person name="De Canck E."/>
        </authorList>
    </citation>
    <scope>NUCLEOTIDE SEQUENCE [LARGE SCALE GENOMIC DNA]</scope>
    <source>
        <strain evidence="2 3">LMG 3441</strain>
    </source>
</reference>
<evidence type="ECO:0000256" key="1">
    <source>
        <dbReference type="SAM" id="Phobius"/>
    </source>
</evidence>
<keyword evidence="3" id="KW-1185">Reference proteome</keyword>
<feature type="transmembrane region" description="Helical" evidence="1">
    <location>
        <begin position="24"/>
        <end position="44"/>
    </location>
</feature>
<evidence type="ECO:0000313" key="3">
    <source>
        <dbReference type="Proteomes" id="UP000494269"/>
    </source>
</evidence>
<protein>
    <submittedName>
        <fullName evidence="2">Uncharacterized protein</fullName>
    </submittedName>
</protein>
<gene>
    <name evidence="2" type="ORF">LMG3441_03547</name>
</gene>
<name>A0A6S7AB47_9BURK</name>
<feature type="transmembrane region" description="Helical" evidence="1">
    <location>
        <begin position="136"/>
        <end position="158"/>
    </location>
</feature>
<dbReference type="Proteomes" id="UP000494269">
    <property type="component" value="Unassembled WGS sequence"/>
</dbReference>
<keyword evidence="1" id="KW-0472">Membrane</keyword>
<dbReference type="AlphaFoldDB" id="A0A6S7AB47"/>
<keyword evidence="1" id="KW-1133">Transmembrane helix</keyword>